<keyword evidence="1" id="KW-0963">Cytoplasm</keyword>
<sequence length="204" mass="22929">MGDHRSVDIASDVQSFIGHGSEANHATRHRYARRMRANSDRKPGSGPSDSRDRVVATNRQARRNFEVIDTWEAGLVLRGGEVKSLRESKVQIAEAFGRFDGGELWLLGLHISPWITSGSAETSGHDPDRPKKLLLHRAEIRRMHDRVQREGLTVIALSLYFSNGRAKVELALARGRGHADKRQAIAEREAAREADRAIARNRRR</sequence>
<dbReference type="GO" id="GO:0070930">
    <property type="term" value="P:trans-translation-dependent protein tagging"/>
    <property type="evidence" value="ECO:0007669"/>
    <property type="project" value="TreeGrafter"/>
</dbReference>
<dbReference type="PANTHER" id="PTHR30308:SF2">
    <property type="entry name" value="SSRA-BINDING PROTEIN"/>
    <property type="match status" value="1"/>
</dbReference>
<evidence type="ECO:0000256" key="3">
    <source>
        <dbReference type="SAM" id="MobiDB-lite"/>
    </source>
</evidence>
<evidence type="ECO:0000313" key="4">
    <source>
        <dbReference type="EMBL" id="SVD02198.1"/>
    </source>
</evidence>
<dbReference type="SUPFAM" id="SSF74982">
    <property type="entry name" value="Small protein B (SmpB)"/>
    <property type="match status" value="1"/>
</dbReference>
<feature type="region of interest" description="Disordered" evidence="3">
    <location>
        <begin position="181"/>
        <end position="204"/>
    </location>
</feature>
<protein>
    <recommendedName>
        <fullName evidence="5">SsrA-binding protein</fullName>
    </recommendedName>
</protein>
<dbReference type="InterPro" id="IPR000037">
    <property type="entry name" value="SsrA-bd_prot"/>
</dbReference>
<organism evidence="4">
    <name type="scientific">marine metagenome</name>
    <dbReference type="NCBI Taxonomy" id="408172"/>
    <lineage>
        <taxon>unclassified sequences</taxon>
        <taxon>metagenomes</taxon>
        <taxon>ecological metagenomes</taxon>
    </lineage>
</organism>
<feature type="region of interest" description="Disordered" evidence="3">
    <location>
        <begin position="18"/>
        <end position="54"/>
    </location>
</feature>
<dbReference type="EMBL" id="UINC01124801">
    <property type="protein sequence ID" value="SVD02198.1"/>
    <property type="molecule type" value="Genomic_DNA"/>
</dbReference>
<gene>
    <name evidence="4" type="ORF">METZ01_LOCUS355052</name>
</gene>
<keyword evidence="2" id="KW-0694">RNA-binding</keyword>
<evidence type="ECO:0000256" key="1">
    <source>
        <dbReference type="ARBA" id="ARBA00022490"/>
    </source>
</evidence>
<dbReference type="HAMAP" id="MF_00023">
    <property type="entry name" value="SmpB"/>
    <property type="match status" value="1"/>
</dbReference>
<feature type="compositionally biased region" description="Basic residues" evidence="3">
    <location>
        <begin position="26"/>
        <end position="36"/>
    </location>
</feature>
<dbReference type="NCBIfam" id="NF003843">
    <property type="entry name" value="PRK05422.1"/>
    <property type="match status" value="1"/>
</dbReference>
<dbReference type="PROSITE" id="PS01317">
    <property type="entry name" value="SSRP"/>
    <property type="match status" value="1"/>
</dbReference>
<dbReference type="InterPro" id="IPR023620">
    <property type="entry name" value="SmpB"/>
</dbReference>
<evidence type="ECO:0008006" key="5">
    <source>
        <dbReference type="Google" id="ProtNLM"/>
    </source>
</evidence>
<feature type="compositionally biased region" description="Basic and acidic residues" evidence="3">
    <location>
        <begin position="181"/>
        <end position="198"/>
    </location>
</feature>
<dbReference type="Gene3D" id="2.40.280.10">
    <property type="match status" value="1"/>
</dbReference>
<dbReference type="NCBIfam" id="TIGR00086">
    <property type="entry name" value="smpB"/>
    <property type="match status" value="1"/>
</dbReference>
<dbReference type="PANTHER" id="PTHR30308">
    <property type="entry name" value="TMRNA-BINDING COMPONENT OF TRANS-TRANSLATION TAGGING COMPLEX"/>
    <property type="match status" value="1"/>
</dbReference>
<accession>A0A382RZ42</accession>
<proteinExistence type="inferred from homology"/>
<dbReference type="GO" id="GO:0005829">
    <property type="term" value="C:cytosol"/>
    <property type="evidence" value="ECO:0007669"/>
    <property type="project" value="TreeGrafter"/>
</dbReference>
<dbReference type="GO" id="GO:0003723">
    <property type="term" value="F:RNA binding"/>
    <property type="evidence" value="ECO:0007669"/>
    <property type="project" value="UniProtKB-KW"/>
</dbReference>
<feature type="compositionally biased region" description="Basic and acidic residues" evidence="3">
    <location>
        <begin position="37"/>
        <end position="54"/>
    </location>
</feature>
<dbReference type="Pfam" id="PF01668">
    <property type="entry name" value="SmpB"/>
    <property type="match status" value="1"/>
</dbReference>
<dbReference type="CDD" id="cd09294">
    <property type="entry name" value="SmpB"/>
    <property type="match status" value="1"/>
</dbReference>
<name>A0A382RZ42_9ZZZZ</name>
<reference evidence="4" key="1">
    <citation type="submission" date="2018-05" db="EMBL/GenBank/DDBJ databases">
        <authorList>
            <person name="Lanie J.A."/>
            <person name="Ng W.-L."/>
            <person name="Kazmierczak K.M."/>
            <person name="Andrzejewski T.M."/>
            <person name="Davidsen T.M."/>
            <person name="Wayne K.J."/>
            <person name="Tettelin H."/>
            <person name="Glass J.I."/>
            <person name="Rusch D."/>
            <person name="Podicherti R."/>
            <person name="Tsui H.-C.T."/>
            <person name="Winkler M.E."/>
        </authorList>
    </citation>
    <scope>NUCLEOTIDE SEQUENCE</scope>
</reference>
<dbReference type="AlphaFoldDB" id="A0A382RZ42"/>
<dbReference type="InterPro" id="IPR020081">
    <property type="entry name" value="SsrA-bd_prot_CS"/>
</dbReference>
<evidence type="ECO:0000256" key="2">
    <source>
        <dbReference type="ARBA" id="ARBA00022884"/>
    </source>
</evidence>